<dbReference type="EMBL" id="JBBPBK010000003">
    <property type="protein sequence ID" value="KAK9287680.1"/>
    <property type="molecule type" value="Genomic_DNA"/>
</dbReference>
<dbReference type="PANTHER" id="PTHR33223:SF6">
    <property type="entry name" value="CCHC-TYPE DOMAIN-CONTAINING PROTEIN"/>
    <property type="match status" value="1"/>
</dbReference>
<gene>
    <name evidence="2" type="ORF">L1049_016118</name>
</gene>
<reference evidence="2 3" key="1">
    <citation type="journal article" date="2024" name="Plant J.">
        <title>Genome sequences and population genomics reveal climatic adaptation and genomic divergence between two closely related sweetgum species.</title>
        <authorList>
            <person name="Xu W.Q."/>
            <person name="Ren C.Q."/>
            <person name="Zhang X.Y."/>
            <person name="Comes H.P."/>
            <person name="Liu X.H."/>
            <person name="Li Y.G."/>
            <person name="Kettle C.J."/>
            <person name="Jalonen R."/>
            <person name="Gaisberger H."/>
            <person name="Ma Y.Z."/>
            <person name="Qiu Y.X."/>
        </authorList>
    </citation>
    <scope>NUCLEOTIDE SEQUENCE [LARGE SCALE GENOMIC DNA]</scope>
    <source>
        <strain evidence="2">Hangzhou</strain>
    </source>
</reference>
<evidence type="ECO:0000313" key="3">
    <source>
        <dbReference type="Proteomes" id="UP001415857"/>
    </source>
</evidence>
<protein>
    <recommendedName>
        <fullName evidence="1">Retrotransposon gag domain-containing protein</fullName>
    </recommendedName>
</protein>
<dbReference type="Proteomes" id="UP001415857">
    <property type="component" value="Unassembled WGS sequence"/>
</dbReference>
<dbReference type="Pfam" id="PF03732">
    <property type="entry name" value="Retrotrans_gag"/>
    <property type="match status" value="1"/>
</dbReference>
<evidence type="ECO:0000259" key="1">
    <source>
        <dbReference type="Pfam" id="PF03732"/>
    </source>
</evidence>
<keyword evidence="3" id="KW-1185">Reference proteome</keyword>
<name>A0AAP0X708_LIQFO</name>
<evidence type="ECO:0000313" key="2">
    <source>
        <dbReference type="EMBL" id="KAK9287680.1"/>
    </source>
</evidence>
<feature type="domain" description="Retrotransposon gag" evidence="1">
    <location>
        <begin position="149"/>
        <end position="239"/>
    </location>
</feature>
<accession>A0AAP0X708</accession>
<comment type="caution">
    <text evidence="2">The sequence shown here is derived from an EMBL/GenBank/DDBJ whole genome shotgun (WGS) entry which is preliminary data.</text>
</comment>
<organism evidence="2 3">
    <name type="scientific">Liquidambar formosana</name>
    <name type="common">Formosan gum</name>
    <dbReference type="NCBI Taxonomy" id="63359"/>
    <lineage>
        <taxon>Eukaryota</taxon>
        <taxon>Viridiplantae</taxon>
        <taxon>Streptophyta</taxon>
        <taxon>Embryophyta</taxon>
        <taxon>Tracheophyta</taxon>
        <taxon>Spermatophyta</taxon>
        <taxon>Magnoliopsida</taxon>
        <taxon>eudicotyledons</taxon>
        <taxon>Gunneridae</taxon>
        <taxon>Pentapetalae</taxon>
        <taxon>Saxifragales</taxon>
        <taxon>Altingiaceae</taxon>
        <taxon>Liquidambar</taxon>
    </lineage>
</organism>
<dbReference type="InterPro" id="IPR005162">
    <property type="entry name" value="Retrotrans_gag_dom"/>
</dbReference>
<dbReference type="AlphaFoldDB" id="A0AAP0X708"/>
<proteinExistence type="predicted"/>
<dbReference type="PANTHER" id="PTHR33223">
    <property type="entry name" value="CCHC-TYPE DOMAIN-CONTAINING PROTEIN"/>
    <property type="match status" value="1"/>
</dbReference>
<sequence>MSHEAHPSICSQHPTALQRFDLGGVRTDWRVRGFPSRRQCMIDHPYPSSWPENGHREVCFLSIVCCVIFFCSHSRISGIRAVDSRLVKYEQGETSQSGAGVNSHTHQATYTRYAKIDFPKFFGDNPTGWLYKCERFFDFNQIEESQKVKIAAIHLEDKGLKWFQWFEKTNHRINWRDFSTALKNRFDPNVYEDAVGELTKLNQESNVQIYQEKFEELANRTSGLPEEFFVSCFISGLKEEIKAGVQMFKPTNMVETIGLAKLQEASIEAITKKARLPIRNKFSSPLT</sequence>